<dbReference type="EMBL" id="AP026367">
    <property type="protein sequence ID" value="BDN80908.1"/>
    <property type="molecule type" value="Genomic_DNA"/>
</dbReference>
<name>A0A9N7LQN1_9MYCO</name>
<dbReference type="Proteomes" id="UP001058626">
    <property type="component" value="Chromosome"/>
</dbReference>
<feature type="signal peptide" evidence="3">
    <location>
        <begin position="1"/>
        <end position="23"/>
    </location>
</feature>
<organism evidence="4 5">
    <name type="scientific">Mycobacterium pseudoshottsii</name>
    <dbReference type="NCBI Taxonomy" id="265949"/>
    <lineage>
        <taxon>Bacteria</taxon>
        <taxon>Bacillati</taxon>
        <taxon>Actinomycetota</taxon>
        <taxon>Actinomycetes</taxon>
        <taxon>Mycobacteriales</taxon>
        <taxon>Mycobacteriaceae</taxon>
        <taxon>Mycobacterium</taxon>
        <taxon>Mycobacterium ulcerans group</taxon>
    </lineage>
</organism>
<dbReference type="InterPro" id="IPR010126">
    <property type="entry name" value="Esterase_phb"/>
</dbReference>
<dbReference type="PANTHER" id="PTHR43037:SF1">
    <property type="entry name" value="BLL1128 PROTEIN"/>
    <property type="match status" value="1"/>
</dbReference>
<dbReference type="Gene3D" id="3.40.50.1820">
    <property type="entry name" value="alpha/beta hydrolase"/>
    <property type="match status" value="1"/>
</dbReference>
<feature type="chain" id="PRO_5040185269" description="Polyhydroxybutyrate depolymerase" evidence="3">
    <location>
        <begin position="24"/>
        <end position="325"/>
    </location>
</feature>
<evidence type="ECO:0000256" key="1">
    <source>
        <dbReference type="ARBA" id="ARBA00022729"/>
    </source>
</evidence>
<dbReference type="InterPro" id="IPR029058">
    <property type="entry name" value="AB_hydrolase_fold"/>
</dbReference>
<dbReference type="InterPro" id="IPR050955">
    <property type="entry name" value="Plant_Biomass_Hydrol_Est"/>
</dbReference>
<evidence type="ECO:0008006" key="6">
    <source>
        <dbReference type="Google" id="ProtNLM"/>
    </source>
</evidence>
<evidence type="ECO:0000256" key="2">
    <source>
        <dbReference type="ARBA" id="ARBA00022801"/>
    </source>
</evidence>
<dbReference type="PROSITE" id="PS51257">
    <property type="entry name" value="PROKAR_LIPOPROTEIN"/>
    <property type="match status" value="1"/>
</dbReference>
<sequence>MRRHLFTLLAVLVALAGCGHRGAPPPAGFAEGTSFHTIDVGGVDRTYRLYQPEGLPAGAALVVMLHGGFGNARQAERSYDWDELADSEKFVVVYPDGLNRAWNVNGGGCCGRSARDGVDDVAFIGAAVADVAHNVGIDANRVYAAGMSNGAMMAYTMACNTGIFAAIGPVSGTQLDPCRSPHPVSVMHIHGTGDPLVRYAGGAGAGAASHIAGPPVPDLNAFWRHVDRCDAPVATVSGLVATSVASCANNRSVVLVSIDDGGHRDAVGVLRPASPVAGPSPALHLLCGCWKNVTLIACQIPMSSPTRFRCWRTTTPRRRRCWSKR</sequence>
<keyword evidence="2" id="KW-0378">Hydrolase</keyword>
<evidence type="ECO:0000313" key="4">
    <source>
        <dbReference type="EMBL" id="BDN80908.1"/>
    </source>
</evidence>
<evidence type="ECO:0000256" key="3">
    <source>
        <dbReference type="SAM" id="SignalP"/>
    </source>
</evidence>
<dbReference type="GO" id="GO:0016787">
    <property type="term" value="F:hydrolase activity"/>
    <property type="evidence" value="ECO:0007669"/>
    <property type="project" value="UniProtKB-KW"/>
</dbReference>
<evidence type="ECO:0000313" key="5">
    <source>
        <dbReference type="Proteomes" id="UP001058626"/>
    </source>
</evidence>
<dbReference type="SUPFAM" id="SSF53474">
    <property type="entry name" value="alpha/beta-Hydrolases"/>
    <property type="match status" value="1"/>
</dbReference>
<dbReference type="PANTHER" id="PTHR43037">
    <property type="entry name" value="UNNAMED PRODUCT-RELATED"/>
    <property type="match status" value="1"/>
</dbReference>
<accession>A0A9N7LQN1</accession>
<dbReference type="AlphaFoldDB" id="A0A9N7LQN1"/>
<keyword evidence="1 3" id="KW-0732">Signal</keyword>
<gene>
    <name evidence="4" type="primary">lpqP_1</name>
    <name evidence="4" type="ORF">NJB1907Z4_C11230</name>
</gene>
<proteinExistence type="predicted"/>
<keyword evidence="5" id="KW-1185">Reference proteome</keyword>
<dbReference type="GO" id="GO:0005576">
    <property type="term" value="C:extracellular region"/>
    <property type="evidence" value="ECO:0007669"/>
    <property type="project" value="InterPro"/>
</dbReference>
<reference evidence="4" key="1">
    <citation type="submission" date="2022-06" db="EMBL/GenBank/DDBJ databases">
        <title>Complete genome sequence of Mycobacterium pseudoshottsii NJB1907-Z4.</title>
        <authorList>
            <person name="Komine T."/>
            <person name="Fukano H."/>
            <person name="Wada S."/>
        </authorList>
    </citation>
    <scope>NUCLEOTIDE SEQUENCE</scope>
    <source>
        <strain evidence="4">NJB1907-Z4</strain>
    </source>
</reference>
<protein>
    <recommendedName>
        <fullName evidence="6">Polyhydroxybutyrate depolymerase</fullName>
    </recommendedName>
</protein>
<dbReference type="Pfam" id="PF10503">
    <property type="entry name" value="Esterase_PHB"/>
    <property type="match status" value="1"/>
</dbReference>